<feature type="region of interest" description="Disordered" evidence="7">
    <location>
        <begin position="987"/>
        <end position="1119"/>
    </location>
</feature>
<keyword evidence="5" id="KW-0472">Membrane</keyword>
<dbReference type="Gene3D" id="6.10.250.3000">
    <property type="match status" value="1"/>
</dbReference>
<dbReference type="STRING" id="30732.ENSOMEP00000004989"/>
<reference evidence="10" key="1">
    <citation type="submission" date="2025-08" db="UniProtKB">
        <authorList>
            <consortium name="Ensembl"/>
        </authorList>
    </citation>
    <scope>IDENTIFICATION</scope>
</reference>
<protein>
    <recommendedName>
        <fullName evidence="6">Synaptotagmin-like protein 2</fullName>
    </recommendedName>
</protein>
<feature type="region of interest" description="Disordered" evidence="7">
    <location>
        <begin position="525"/>
        <end position="562"/>
    </location>
</feature>
<feature type="compositionally biased region" description="Low complexity" evidence="7">
    <location>
        <begin position="266"/>
        <end position="284"/>
    </location>
</feature>
<evidence type="ECO:0000259" key="8">
    <source>
        <dbReference type="PROSITE" id="PS50004"/>
    </source>
</evidence>
<dbReference type="CDD" id="cd04020">
    <property type="entry name" value="C2B_SLP_1-2-3-4"/>
    <property type="match status" value="1"/>
</dbReference>
<feature type="compositionally biased region" description="Polar residues" evidence="7">
    <location>
        <begin position="296"/>
        <end position="305"/>
    </location>
</feature>
<feature type="compositionally biased region" description="Polar residues" evidence="7">
    <location>
        <begin position="347"/>
        <end position="360"/>
    </location>
</feature>
<feature type="compositionally biased region" description="Polar residues" evidence="7">
    <location>
        <begin position="393"/>
        <end position="406"/>
    </location>
</feature>
<dbReference type="PaxDb" id="30732-ENSOMEP00000004989"/>
<dbReference type="SMART" id="SM00239">
    <property type="entry name" value="C2"/>
    <property type="match status" value="2"/>
</dbReference>
<dbReference type="SUPFAM" id="SSF49562">
    <property type="entry name" value="C2 domain (Calcium/lipid-binding domain, CaLB)"/>
    <property type="match status" value="2"/>
</dbReference>
<feature type="compositionally biased region" description="Polar residues" evidence="7">
    <location>
        <begin position="992"/>
        <end position="1003"/>
    </location>
</feature>
<dbReference type="OMA" id="CEDSYPR"/>
<dbReference type="PROSITE" id="PS50916">
    <property type="entry name" value="RABBD"/>
    <property type="match status" value="1"/>
</dbReference>
<evidence type="ECO:0000313" key="11">
    <source>
        <dbReference type="Proteomes" id="UP000261560"/>
    </source>
</evidence>
<dbReference type="Gene3D" id="2.60.40.150">
    <property type="entry name" value="C2 domain"/>
    <property type="match status" value="2"/>
</dbReference>
<reference evidence="10" key="2">
    <citation type="submission" date="2025-09" db="UniProtKB">
        <authorList>
            <consortium name="Ensembl"/>
        </authorList>
    </citation>
    <scope>IDENTIFICATION</scope>
</reference>
<feature type="region of interest" description="Disordered" evidence="7">
    <location>
        <begin position="1"/>
        <end position="41"/>
    </location>
</feature>
<evidence type="ECO:0000256" key="1">
    <source>
        <dbReference type="ARBA" id="ARBA00004236"/>
    </source>
</evidence>
<dbReference type="InterPro" id="IPR043567">
    <property type="entry name" value="SYTL1-5_C2B"/>
</dbReference>
<dbReference type="GO" id="GO:0042043">
    <property type="term" value="F:neurexin family protein binding"/>
    <property type="evidence" value="ECO:0007669"/>
    <property type="project" value="TreeGrafter"/>
</dbReference>
<keyword evidence="11" id="KW-1185">Reference proteome</keyword>
<evidence type="ECO:0000256" key="7">
    <source>
        <dbReference type="SAM" id="MobiDB-lite"/>
    </source>
</evidence>
<accession>A0A3B3BIH2</accession>
<evidence type="ECO:0000256" key="6">
    <source>
        <dbReference type="ARBA" id="ARBA00072164"/>
    </source>
</evidence>
<dbReference type="Ensembl" id="ENSOMET00000008230.1">
    <property type="protein sequence ID" value="ENSOMEP00000004989.1"/>
    <property type="gene ID" value="ENSOMEG00000005977.1"/>
</dbReference>
<dbReference type="CTD" id="572466"/>
<dbReference type="PANTHER" id="PTHR45716">
    <property type="entry name" value="BITESIZE, ISOFORM I"/>
    <property type="match status" value="1"/>
</dbReference>
<feature type="domain" description="C2" evidence="8">
    <location>
        <begin position="1351"/>
        <end position="1473"/>
    </location>
</feature>
<dbReference type="GeneTree" id="ENSGT00940000166822"/>
<dbReference type="InterPro" id="IPR000008">
    <property type="entry name" value="C2_dom"/>
</dbReference>
<dbReference type="GeneID" id="112149438"/>
<feature type="compositionally biased region" description="Polar residues" evidence="7">
    <location>
        <begin position="1020"/>
        <end position="1032"/>
    </location>
</feature>
<proteinExistence type="predicted"/>
<dbReference type="Pfam" id="PF00168">
    <property type="entry name" value="C2"/>
    <property type="match status" value="2"/>
</dbReference>
<feature type="compositionally biased region" description="Basic and acidic residues" evidence="7">
    <location>
        <begin position="785"/>
        <end position="798"/>
    </location>
</feature>
<feature type="region of interest" description="Disordered" evidence="7">
    <location>
        <begin position="165"/>
        <end position="472"/>
    </location>
</feature>
<dbReference type="InterPro" id="IPR010911">
    <property type="entry name" value="Rab_BD"/>
</dbReference>
<feature type="compositionally biased region" description="Basic and acidic residues" evidence="7">
    <location>
        <begin position="1085"/>
        <end position="1097"/>
    </location>
</feature>
<feature type="compositionally biased region" description="Basic and acidic residues" evidence="7">
    <location>
        <begin position="546"/>
        <end position="562"/>
    </location>
</feature>
<keyword evidence="3" id="KW-0268">Exocytosis</keyword>
<feature type="compositionally biased region" description="Basic and acidic residues" evidence="7">
    <location>
        <begin position="408"/>
        <end position="428"/>
    </location>
</feature>
<feature type="compositionally biased region" description="Basic and acidic residues" evidence="7">
    <location>
        <begin position="1222"/>
        <end position="1243"/>
    </location>
</feature>
<evidence type="ECO:0000259" key="9">
    <source>
        <dbReference type="PROSITE" id="PS50916"/>
    </source>
</evidence>
<dbReference type="GO" id="GO:0006887">
    <property type="term" value="P:exocytosis"/>
    <property type="evidence" value="ECO:0007669"/>
    <property type="project" value="UniProtKB-KW"/>
</dbReference>
<feature type="region of interest" description="Disordered" evidence="7">
    <location>
        <begin position="854"/>
        <end position="878"/>
    </location>
</feature>
<sequence>MQWQVLSSPSSSPRDPPTPPLRSRRVRLQPQTRGSPKPADFSVSAAKWGFKKRFVGLTGEFYKSWTFSVLLRGAGRGSMIDLSHLTEEEQEAIMTVLRRDADLKKAEEERVKKLEEVLHRDSQPDVKLKYLTGEWFYEAKSRRHTDKIHGSDIILASMKQGKAAGLDGSLRVDRSKPPSSRGSDTAPPVKPPRYLEPLQPQEINDAEKENRYSAVRSPKTPRHNPFNRASLIVVDHPENNCESVASRGPEPPRTDPISPLKSHSVGESTRTSGGSITSEGSSMGFRPVPKKRTFLSRRTNSQLDSNGEVVAPARPVGIVPAPRRRRQRESSESSEQPNRTADENLPQPLSSVPQVFSTSTLEREANPPSVTRAKLDSSAVRGTPQKTEDPEDLSQTCEDLNFSLQRSKSHDKEDRSCVGTAERQDDKSLPQSTMDSDLPVRFDPTFIDKSDQQEQTLNQKHELKLAPQPVSPGIEEDSIAKVLDWFNRSTDSNDFLIEEDEPMFPKSSDRHVAIRKIQEEDLLARDASERKKETAEVKRSLPQRRTSHDPDFRAASRKGSQERILTHEEAWTENRERLKSPDVKEIIDDGQPLKISNLKSFWEKNNTGVKILISKSMTPSEKEVEPVHLPAEMEADVSRKETHEKYTSVQSDDRPGIIPTTNVAVRLHTQEESLIASATQRNNSDLDHLKLRSSIPPMHSRGDPETFCVSKLSSSEKKSLDPESEILSAVKPKLHLDGTPKRSDPTQPKRGSLSKLDTDLSPYVDSKPGAIDVQIPAKAQLPRGSSEDVKRRDSEDKSGVSNLPSKRRDSVPSKDRTNSPHLGRQALPHQECTAERIKQLKLFWEKERNKPVFYNGKPRAAGEGRAAHGSSQGRLNKRFTKSEFDLRTIGSELGSDQEDGNRNHPNFSVLPFQRLDKLSPSLSASRMQFNTLREFWGEAASDSRGSLTVDKPKSPKRKETLSGQMSSQELKSCNSEIYCPNQTVEKTKAAVNKSSPSSPNRTTPLHDRQVVAGVRMMNDGKNNPPSYASIESGQHRQSKRSSKESSRDEKSIKQQSSTGKEIRSRSGSRGSSMRRATSMFTLSAADDKDQLRKDVNSRKHRQNNEKGVLSRKLSEEPETVVPRARAFVPTDYRHYLGMTDKSSIHTMLAPAVEDQGFDCTDSYELEVSGLGKTSTPVTSEERHNRKTSKLSQRQVWANHSESDTGQESSLSSVSETWPNTNRDNKDEDQNPVRKALRRAEARAKSLAKSMEDITSSPRQEKRQDPVIDSRRSSDVLAITPPSSSLFSDPDHLKKMSKSVPSFLQKEDADEDACFQERLISDFSETNLRNSPSMTSLSGSVMTMYSGDLVEVQGNIHFSINYVQRLREFHIFVSECRDLAAVDPKRGRSDPYVKSYLVPDKANLGKRKTSVKKKTLNPTFNEILRYRVRMDYLQTQMLVLSVWHHDTFGRNSFLGEVDVDLSKWDFDHTQMNYLALKAKTMPAVEPTNGRGEMRLAIRFLPQISHSEGVAKDISNSGEIHIWIKDCKGLPLIRATIDPYVKCFVLPDTSRKGRQKTRVLRRTVDPVFNHTMVYDGISTPDLTEACVELTVWDRDRLASNLLGGVRLGVGTGRSYGTLVDWMDSGPYEVALWERMMASPNEWVEGVLPLRMLNSAKTAFK</sequence>
<feature type="region of interest" description="Disordered" evidence="7">
    <location>
        <begin position="692"/>
        <end position="831"/>
    </location>
</feature>
<feature type="compositionally biased region" description="Basic and acidic residues" evidence="7">
    <location>
        <begin position="806"/>
        <end position="818"/>
    </location>
</feature>
<keyword evidence="2" id="KW-1003">Cell membrane</keyword>
<dbReference type="GO" id="GO:0006886">
    <property type="term" value="P:intracellular protein transport"/>
    <property type="evidence" value="ECO:0007669"/>
    <property type="project" value="InterPro"/>
</dbReference>
<dbReference type="KEGG" id="oml:112149438"/>
<feature type="compositionally biased region" description="Basic and acidic residues" evidence="7">
    <location>
        <begin position="1258"/>
        <end position="1273"/>
    </location>
</feature>
<feature type="compositionally biased region" description="Polar residues" evidence="7">
    <location>
        <begin position="1189"/>
        <end position="1221"/>
    </location>
</feature>
<organism evidence="10 11">
    <name type="scientific">Oryzias melastigma</name>
    <name type="common">Marine medaka</name>
    <dbReference type="NCBI Taxonomy" id="30732"/>
    <lineage>
        <taxon>Eukaryota</taxon>
        <taxon>Metazoa</taxon>
        <taxon>Chordata</taxon>
        <taxon>Craniata</taxon>
        <taxon>Vertebrata</taxon>
        <taxon>Euteleostomi</taxon>
        <taxon>Actinopterygii</taxon>
        <taxon>Neopterygii</taxon>
        <taxon>Teleostei</taxon>
        <taxon>Neoteleostei</taxon>
        <taxon>Acanthomorphata</taxon>
        <taxon>Ovalentaria</taxon>
        <taxon>Atherinomorphae</taxon>
        <taxon>Beloniformes</taxon>
        <taxon>Adrianichthyidae</taxon>
        <taxon>Oryziinae</taxon>
        <taxon>Oryzias</taxon>
    </lineage>
</organism>
<keyword evidence="4" id="KW-0677">Repeat</keyword>
<feature type="compositionally biased region" description="Basic and acidic residues" evidence="7">
    <location>
        <begin position="950"/>
        <end position="960"/>
    </location>
</feature>
<dbReference type="RefSeq" id="XP_024132877.2">
    <property type="nucleotide sequence ID" value="XM_024277109.2"/>
</dbReference>
<evidence type="ECO:0000256" key="3">
    <source>
        <dbReference type="ARBA" id="ARBA00022483"/>
    </source>
</evidence>
<feature type="region of interest" description="Disordered" evidence="7">
    <location>
        <begin position="940"/>
        <end position="969"/>
    </location>
</feature>
<evidence type="ECO:0000313" key="10">
    <source>
        <dbReference type="Ensembl" id="ENSOMEP00000004989.1"/>
    </source>
</evidence>
<dbReference type="CDD" id="cd08393">
    <property type="entry name" value="C2A_SLP-1_2"/>
    <property type="match status" value="1"/>
</dbReference>
<feature type="compositionally biased region" description="Low complexity" evidence="7">
    <location>
        <begin position="1065"/>
        <end position="1075"/>
    </location>
</feature>
<feature type="domain" description="RabBD" evidence="9">
    <location>
        <begin position="79"/>
        <end position="139"/>
    </location>
</feature>
<dbReference type="InterPro" id="IPR035892">
    <property type="entry name" value="C2_domain_sf"/>
</dbReference>
<feature type="compositionally biased region" description="Basic and acidic residues" evidence="7">
    <location>
        <begin position="525"/>
        <end position="539"/>
    </location>
</feature>
<feature type="region of interest" description="Disordered" evidence="7">
    <location>
        <begin position="1167"/>
        <end position="1291"/>
    </location>
</feature>
<dbReference type="Proteomes" id="UP000261560">
    <property type="component" value="Unplaced"/>
</dbReference>
<evidence type="ECO:0000256" key="5">
    <source>
        <dbReference type="ARBA" id="ARBA00023136"/>
    </source>
</evidence>
<dbReference type="PROSITE" id="PS50004">
    <property type="entry name" value="C2"/>
    <property type="match status" value="2"/>
</dbReference>
<evidence type="ECO:0000256" key="4">
    <source>
        <dbReference type="ARBA" id="ARBA00022737"/>
    </source>
</evidence>
<comment type="subcellular location">
    <subcellularLocation>
        <location evidence="1">Cell membrane</location>
    </subcellularLocation>
</comment>
<feature type="compositionally biased region" description="Basic and acidic residues" evidence="7">
    <location>
        <begin position="734"/>
        <end position="744"/>
    </location>
</feature>
<dbReference type="PANTHER" id="PTHR45716:SF5">
    <property type="entry name" value="SYNAPTOTAGMIN-LIKE PROTEIN 2"/>
    <property type="match status" value="1"/>
</dbReference>
<evidence type="ECO:0000256" key="2">
    <source>
        <dbReference type="ARBA" id="ARBA00022475"/>
    </source>
</evidence>
<feature type="domain" description="C2" evidence="8">
    <location>
        <begin position="1488"/>
        <end position="1620"/>
    </location>
</feature>
<dbReference type="FunFam" id="2.60.40.150:FF:000006">
    <property type="entry name" value="Synaptotagmin-like 5, isoform CRA_a"/>
    <property type="match status" value="1"/>
</dbReference>
<dbReference type="GO" id="GO:0031267">
    <property type="term" value="F:small GTPase binding"/>
    <property type="evidence" value="ECO:0007669"/>
    <property type="project" value="InterPro"/>
</dbReference>
<dbReference type="FunFam" id="2.60.40.150:FF:000040">
    <property type="entry name" value="synaptotagmin-like protein 2 isoform X2"/>
    <property type="match status" value="1"/>
</dbReference>
<dbReference type="GO" id="GO:0005886">
    <property type="term" value="C:plasma membrane"/>
    <property type="evidence" value="ECO:0007669"/>
    <property type="project" value="UniProtKB-SubCell"/>
</dbReference>
<dbReference type="GO" id="GO:0070382">
    <property type="term" value="C:exocytic vesicle"/>
    <property type="evidence" value="ECO:0007669"/>
    <property type="project" value="TreeGrafter"/>
</dbReference>
<feature type="compositionally biased region" description="Basic and acidic residues" evidence="7">
    <location>
        <begin position="1041"/>
        <end position="1052"/>
    </location>
</feature>
<dbReference type="GO" id="GO:0072554">
    <property type="term" value="P:blood vessel lumenization"/>
    <property type="evidence" value="ECO:0007669"/>
    <property type="project" value="Ensembl"/>
</dbReference>
<name>A0A3B3BIH2_ORYME</name>
<dbReference type="OrthoDB" id="195679at2759"/>